<feature type="region of interest" description="Disordered" evidence="1">
    <location>
        <begin position="28"/>
        <end position="65"/>
    </location>
</feature>
<evidence type="ECO:0000313" key="3">
    <source>
        <dbReference type="Proteomes" id="UP001162090"/>
    </source>
</evidence>
<accession>A0AA35J4U7</accession>
<evidence type="ECO:0000313" key="2">
    <source>
        <dbReference type="EMBL" id="CAI4047372.1"/>
    </source>
</evidence>
<name>A0AA35J4U7_SACUV</name>
<gene>
    <name evidence="2" type="primary">SUVC12G4460</name>
    <name evidence="2" type="ORF">SUVC_12G4460</name>
</gene>
<sequence>MRRAKPQDVVTASALQPVQHQAKVRQVVKASNLRPVASPSPRPTSPDSRRWPSMGHPVRRGRKRAQRSLRRYFPIGHIVSQAQLGIFSISGREMISDVYICESVSDPWLSNQ</sequence>
<protein>
    <submittedName>
        <fullName evidence="2">Uncharacterized protein</fullName>
    </submittedName>
</protein>
<evidence type="ECO:0000256" key="1">
    <source>
        <dbReference type="SAM" id="MobiDB-lite"/>
    </source>
</evidence>
<proteinExistence type="predicted"/>
<dbReference type="EMBL" id="OX365923">
    <property type="protein sequence ID" value="CAI4047372.1"/>
    <property type="molecule type" value="Genomic_DNA"/>
</dbReference>
<dbReference type="AlphaFoldDB" id="A0AA35J4U7"/>
<organism evidence="2 3">
    <name type="scientific">Saccharomyces uvarum</name>
    <name type="common">Yeast</name>
    <name type="synonym">Saccharomyces bayanus var. uvarum</name>
    <dbReference type="NCBI Taxonomy" id="230603"/>
    <lineage>
        <taxon>Eukaryota</taxon>
        <taxon>Fungi</taxon>
        <taxon>Dikarya</taxon>
        <taxon>Ascomycota</taxon>
        <taxon>Saccharomycotina</taxon>
        <taxon>Saccharomycetes</taxon>
        <taxon>Saccharomycetales</taxon>
        <taxon>Saccharomycetaceae</taxon>
        <taxon>Saccharomyces</taxon>
    </lineage>
</organism>
<reference evidence="2" key="1">
    <citation type="submission" date="2022-10" db="EMBL/GenBank/DDBJ databases">
        <authorList>
            <person name="Byrne P K."/>
        </authorList>
    </citation>
    <scope>NUCLEOTIDE SEQUENCE</scope>
    <source>
        <strain evidence="2">CBS7001</strain>
    </source>
</reference>
<dbReference type="Proteomes" id="UP001162090">
    <property type="component" value="Chromosome 12"/>
</dbReference>